<feature type="transmembrane region" description="Helical" evidence="6">
    <location>
        <begin position="217"/>
        <end position="236"/>
    </location>
</feature>
<dbReference type="Pfam" id="PF00892">
    <property type="entry name" value="EamA"/>
    <property type="match status" value="2"/>
</dbReference>
<evidence type="ECO:0000256" key="2">
    <source>
        <dbReference type="ARBA" id="ARBA00022475"/>
    </source>
</evidence>
<reference evidence="9" key="1">
    <citation type="submission" date="2016-07" db="EMBL/GenBank/DDBJ databases">
        <authorList>
            <person name="Florea S."/>
            <person name="Webb J.S."/>
            <person name="Jaromczyk J."/>
            <person name="Schardl C.L."/>
        </authorList>
    </citation>
    <scope>NUCLEOTIDE SEQUENCE [LARGE SCALE GENOMIC DNA]</scope>
    <source>
        <strain evidence="9">MV-1</strain>
    </source>
</reference>
<accession>A0A1E5Q4R6</accession>
<evidence type="ECO:0000256" key="3">
    <source>
        <dbReference type="ARBA" id="ARBA00022692"/>
    </source>
</evidence>
<evidence type="ECO:0000259" key="7">
    <source>
        <dbReference type="Pfam" id="PF00892"/>
    </source>
</evidence>
<dbReference type="EMBL" id="MCGG01000055">
    <property type="protein sequence ID" value="OEJ65151.1"/>
    <property type="molecule type" value="Genomic_DNA"/>
</dbReference>
<protein>
    <recommendedName>
        <fullName evidence="7">EamA domain-containing protein</fullName>
    </recommendedName>
</protein>
<evidence type="ECO:0000256" key="6">
    <source>
        <dbReference type="SAM" id="Phobius"/>
    </source>
</evidence>
<feature type="domain" description="EamA" evidence="7">
    <location>
        <begin position="8"/>
        <end position="139"/>
    </location>
</feature>
<sequence length="300" mass="32399">MSPLEKRAQILTLCATVLVSTSFPVGAAIAPELDSVVLTLLRFALAAVIFGPLVAWRIGLPRPTLKDLGRYALVSAAMVGFFWGMFEALRFTTPLNTATIFTFTPMIAAAVSAVLLKERLKNRSFVALGLGCVGAIWVIFRGNFADLGAFDLNRGDAIFCAATVSMGFYGPLVKYLHRGEPMARMSFWILVTGTAWLSLLALPRIGHVDWASVPLNVYGGILYLAVFTTVITFFVFQWSALVLGPTKVLSYTYLNPVLVLIIGLVLGHDMPPALTYPGLVLVLGATIVLQMAQPKSAKSV</sequence>
<organism evidence="8 9">
    <name type="scientific">Magnetovibrio blakemorei</name>
    <dbReference type="NCBI Taxonomy" id="28181"/>
    <lineage>
        <taxon>Bacteria</taxon>
        <taxon>Pseudomonadati</taxon>
        <taxon>Pseudomonadota</taxon>
        <taxon>Alphaproteobacteria</taxon>
        <taxon>Rhodospirillales</taxon>
        <taxon>Magnetovibrionaceae</taxon>
        <taxon>Magnetovibrio</taxon>
    </lineage>
</organism>
<proteinExistence type="predicted"/>
<dbReference type="SUPFAM" id="SSF103481">
    <property type="entry name" value="Multidrug resistance efflux transporter EmrE"/>
    <property type="match status" value="2"/>
</dbReference>
<dbReference type="AlphaFoldDB" id="A0A1E5Q4R6"/>
<keyword evidence="9" id="KW-1185">Reference proteome</keyword>
<evidence type="ECO:0000256" key="4">
    <source>
        <dbReference type="ARBA" id="ARBA00022989"/>
    </source>
</evidence>
<keyword evidence="2" id="KW-1003">Cell membrane</keyword>
<feature type="transmembrane region" description="Helical" evidence="6">
    <location>
        <begin position="125"/>
        <end position="144"/>
    </location>
</feature>
<dbReference type="GO" id="GO:0005886">
    <property type="term" value="C:plasma membrane"/>
    <property type="evidence" value="ECO:0007669"/>
    <property type="project" value="UniProtKB-SubCell"/>
</dbReference>
<dbReference type="PANTHER" id="PTHR32322:SF18">
    <property type="entry name" value="S-ADENOSYLMETHIONINE_S-ADENOSYLHOMOCYSTEINE TRANSPORTER"/>
    <property type="match status" value="1"/>
</dbReference>
<gene>
    <name evidence="8" type="ORF">BEN30_15295</name>
</gene>
<keyword evidence="5 6" id="KW-0472">Membrane</keyword>
<feature type="domain" description="EamA" evidence="7">
    <location>
        <begin position="154"/>
        <end position="289"/>
    </location>
</feature>
<evidence type="ECO:0000313" key="8">
    <source>
        <dbReference type="EMBL" id="OEJ65151.1"/>
    </source>
</evidence>
<feature type="transmembrane region" description="Helical" evidence="6">
    <location>
        <begin position="68"/>
        <end position="86"/>
    </location>
</feature>
<comment type="subcellular location">
    <subcellularLocation>
        <location evidence="1">Cell membrane</location>
        <topology evidence="1">Multi-pass membrane protein</topology>
    </subcellularLocation>
</comment>
<name>A0A1E5Q4R6_9PROT</name>
<keyword evidence="4 6" id="KW-1133">Transmembrane helix</keyword>
<feature type="transmembrane region" description="Helical" evidence="6">
    <location>
        <begin position="98"/>
        <end position="116"/>
    </location>
</feature>
<feature type="transmembrane region" description="Helical" evidence="6">
    <location>
        <begin position="273"/>
        <end position="292"/>
    </location>
</feature>
<dbReference type="InterPro" id="IPR037185">
    <property type="entry name" value="EmrE-like"/>
</dbReference>
<feature type="transmembrane region" description="Helical" evidence="6">
    <location>
        <begin position="185"/>
        <end position="205"/>
    </location>
</feature>
<feature type="transmembrane region" description="Helical" evidence="6">
    <location>
        <begin position="156"/>
        <end position="173"/>
    </location>
</feature>
<comment type="caution">
    <text evidence="8">The sequence shown here is derived from an EMBL/GenBank/DDBJ whole genome shotgun (WGS) entry which is preliminary data.</text>
</comment>
<evidence type="ECO:0000256" key="5">
    <source>
        <dbReference type="ARBA" id="ARBA00023136"/>
    </source>
</evidence>
<feature type="transmembrane region" description="Helical" evidence="6">
    <location>
        <begin position="37"/>
        <end position="56"/>
    </location>
</feature>
<feature type="transmembrane region" description="Helical" evidence="6">
    <location>
        <begin position="248"/>
        <end position="267"/>
    </location>
</feature>
<evidence type="ECO:0000313" key="9">
    <source>
        <dbReference type="Proteomes" id="UP000095347"/>
    </source>
</evidence>
<dbReference type="InterPro" id="IPR000620">
    <property type="entry name" value="EamA_dom"/>
</dbReference>
<keyword evidence="3 6" id="KW-0812">Transmembrane</keyword>
<dbReference type="Proteomes" id="UP000095347">
    <property type="component" value="Unassembled WGS sequence"/>
</dbReference>
<evidence type="ECO:0000256" key="1">
    <source>
        <dbReference type="ARBA" id="ARBA00004651"/>
    </source>
</evidence>
<dbReference type="RefSeq" id="WP_069959041.1">
    <property type="nucleotide sequence ID" value="NZ_MCGG01000055.1"/>
</dbReference>
<dbReference type="InterPro" id="IPR050638">
    <property type="entry name" value="AA-Vitamin_Transporters"/>
</dbReference>
<dbReference type="PANTHER" id="PTHR32322">
    <property type="entry name" value="INNER MEMBRANE TRANSPORTER"/>
    <property type="match status" value="1"/>
</dbReference>